<evidence type="ECO:0000256" key="1">
    <source>
        <dbReference type="ARBA" id="ARBA00001947"/>
    </source>
</evidence>
<organism evidence="7 9">
    <name type="scientific">Cryobacterium levicorallinum</name>
    <dbReference type="NCBI Taxonomy" id="995038"/>
    <lineage>
        <taxon>Bacteria</taxon>
        <taxon>Bacillati</taxon>
        <taxon>Actinomycetota</taxon>
        <taxon>Actinomycetes</taxon>
        <taxon>Micrococcales</taxon>
        <taxon>Microbacteriaceae</taxon>
        <taxon>Cryobacterium</taxon>
    </lineage>
</organism>
<dbReference type="EMBL" id="FOPW01000027">
    <property type="protein sequence ID" value="SFH99397.1"/>
    <property type="molecule type" value="Genomic_DNA"/>
</dbReference>
<evidence type="ECO:0000313" key="9">
    <source>
        <dbReference type="Proteomes" id="UP000297963"/>
    </source>
</evidence>
<dbReference type="InterPro" id="IPR023871">
    <property type="entry name" value="MftE"/>
</dbReference>
<dbReference type="Pfam" id="PF02633">
    <property type="entry name" value="Creatininase"/>
    <property type="match status" value="1"/>
</dbReference>
<dbReference type="GO" id="GO:0046872">
    <property type="term" value="F:metal ion binding"/>
    <property type="evidence" value="ECO:0007669"/>
    <property type="project" value="UniProtKB-KW"/>
</dbReference>
<dbReference type="PANTHER" id="PTHR35005">
    <property type="entry name" value="3-DEHYDRO-SCYLLO-INOSOSE HYDROLASE"/>
    <property type="match status" value="1"/>
</dbReference>
<dbReference type="Proteomes" id="UP000297963">
    <property type="component" value="Unassembled WGS sequence"/>
</dbReference>
<dbReference type="RefSeq" id="WP_092453152.1">
    <property type="nucleotide sequence ID" value="NZ_BKAC01000034.1"/>
</dbReference>
<dbReference type="AlphaFoldDB" id="A0A1I3EK98"/>
<evidence type="ECO:0000256" key="3">
    <source>
        <dbReference type="ARBA" id="ARBA00022801"/>
    </source>
</evidence>
<keyword evidence="3" id="KW-0378">Hydrolase</keyword>
<evidence type="ECO:0000256" key="4">
    <source>
        <dbReference type="ARBA" id="ARBA00022833"/>
    </source>
</evidence>
<evidence type="ECO:0000256" key="5">
    <source>
        <dbReference type="ARBA" id="ARBA00024029"/>
    </source>
</evidence>
<dbReference type="STRING" id="995038.SAMN05216274_12716"/>
<reference evidence="6 8" key="1">
    <citation type="submission" date="2016-10" db="EMBL/GenBank/DDBJ databases">
        <authorList>
            <person name="Varghese N."/>
            <person name="Submissions S."/>
        </authorList>
    </citation>
    <scope>NUCLEOTIDE SEQUENCE [LARGE SCALE GENOMIC DNA]</scope>
    <source>
        <strain evidence="6 8">GMCC 1.11211</strain>
    </source>
</reference>
<dbReference type="Proteomes" id="UP000199681">
    <property type="component" value="Unassembled WGS sequence"/>
</dbReference>
<reference evidence="7 9" key="2">
    <citation type="submission" date="2019-03" db="EMBL/GenBank/DDBJ databases">
        <title>Genomics of glacier-inhabiting Cryobacterium strains.</title>
        <authorList>
            <person name="Liu Q."/>
            <person name="Xin Y.-H."/>
        </authorList>
    </citation>
    <scope>NUCLEOTIDE SEQUENCE [LARGE SCALE GENOMIC DNA]</scope>
    <source>
        <strain evidence="7 9">Hh34</strain>
    </source>
</reference>
<evidence type="ECO:0000256" key="2">
    <source>
        <dbReference type="ARBA" id="ARBA00022723"/>
    </source>
</evidence>
<name>A0A1I3EK98_9MICO</name>
<protein>
    <submittedName>
        <fullName evidence="6">Creatinine amidohydrolase</fullName>
    </submittedName>
    <submittedName>
        <fullName evidence="7">Mycofactocin biosynthesis peptidyl-dipeptidase MftE</fullName>
    </submittedName>
</protein>
<comment type="cofactor">
    <cofactor evidence="1">
        <name>Zn(2+)</name>
        <dbReference type="ChEBI" id="CHEBI:29105"/>
    </cofactor>
</comment>
<dbReference type="SUPFAM" id="SSF102215">
    <property type="entry name" value="Creatininase"/>
    <property type="match status" value="1"/>
</dbReference>
<dbReference type="GO" id="GO:0016811">
    <property type="term" value="F:hydrolase activity, acting on carbon-nitrogen (but not peptide) bonds, in linear amides"/>
    <property type="evidence" value="ECO:0007669"/>
    <property type="project" value="TreeGrafter"/>
</dbReference>
<keyword evidence="4" id="KW-0862">Zinc</keyword>
<accession>A0A1I3EK98</accession>
<comment type="similarity">
    <text evidence="5">Belongs to the creatininase superfamily.</text>
</comment>
<comment type="caution">
    <text evidence="7">The sequence shown here is derived from an EMBL/GenBank/DDBJ whole genome shotgun (WGS) entry which is preliminary data.</text>
</comment>
<dbReference type="PANTHER" id="PTHR35005:SF1">
    <property type="entry name" value="2-AMINO-5-FORMYLAMINO-6-RIBOSYLAMINOPYRIMIDIN-4(3H)-ONE 5'-MONOPHOSPHATE DEFORMYLASE"/>
    <property type="match status" value="1"/>
</dbReference>
<keyword evidence="8" id="KW-1185">Reference proteome</keyword>
<dbReference type="InterPro" id="IPR024087">
    <property type="entry name" value="Creatininase-like_sf"/>
</dbReference>
<dbReference type="InterPro" id="IPR003785">
    <property type="entry name" value="Creatininase/forma_Hydrolase"/>
</dbReference>
<evidence type="ECO:0000313" key="7">
    <source>
        <dbReference type="EMBL" id="TFB86332.1"/>
    </source>
</evidence>
<dbReference type="GO" id="GO:0009231">
    <property type="term" value="P:riboflavin biosynthetic process"/>
    <property type="evidence" value="ECO:0007669"/>
    <property type="project" value="TreeGrafter"/>
</dbReference>
<dbReference type="Gene3D" id="3.40.50.10310">
    <property type="entry name" value="Creatininase"/>
    <property type="match status" value="1"/>
</dbReference>
<sequence>MDGELAYSTWPALSPTPVVLVPLGSTEQHGPHLPFSTDTIIASAVAERVATDLTIRGHSVVVAPALQYGASGEHQNFPGTVSIGTEALTIVVIELVRSLSTWAGRIVLVNGHGGNLAALTASVSLLRGEGHTVAWAPCTVARGDAHAGITETSILLHLDAKLVDLASVVPGATTPMSALFGRLAVEGVRAVSPTGILGDPTGATATTGAALIAEMCDGVQRRILGESIDPRGCLRDPDRCTVPAPVATEDRA</sequence>
<gene>
    <name evidence="7" type="primary">mftE</name>
    <name evidence="7" type="ORF">E3O11_04990</name>
    <name evidence="6" type="ORF">SAMN05216274_12716</name>
</gene>
<evidence type="ECO:0000313" key="6">
    <source>
        <dbReference type="EMBL" id="SFH99397.1"/>
    </source>
</evidence>
<dbReference type="NCBIfam" id="TIGR03964">
    <property type="entry name" value="mycofact_creat"/>
    <property type="match status" value="1"/>
</dbReference>
<proteinExistence type="inferred from homology"/>
<keyword evidence="2" id="KW-0479">Metal-binding</keyword>
<evidence type="ECO:0000313" key="8">
    <source>
        <dbReference type="Proteomes" id="UP000199681"/>
    </source>
</evidence>
<dbReference type="EMBL" id="SOFE01000009">
    <property type="protein sequence ID" value="TFB86332.1"/>
    <property type="molecule type" value="Genomic_DNA"/>
</dbReference>